<evidence type="ECO:0000313" key="3">
    <source>
        <dbReference type="Proteomes" id="UP000199467"/>
    </source>
</evidence>
<dbReference type="RefSeq" id="WP_017677159.1">
    <property type="nucleotide sequence ID" value="NZ_FMZQ01000003.1"/>
</dbReference>
<dbReference type="GO" id="GO:0006417">
    <property type="term" value="P:regulation of translation"/>
    <property type="evidence" value="ECO:0007669"/>
    <property type="project" value="TreeGrafter"/>
</dbReference>
<dbReference type="PANTHER" id="PTHR37461">
    <property type="entry name" value="ANTI-SIGMA-K FACTOR RSKA"/>
    <property type="match status" value="1"/>
</dbReference>
<feature type="domain" description="Anti-sigma K factor RskA C-terminal" evidence="1">
    <location>
        <begin position="100"/>
        <end position="225"/>
    </location>
</feature>
<dbReference type="GO" id="GO:0016989">
    <property type="term" value="F:sigma factor antagonist activity"/>
    <property type="evidence" value="ECO:0007669"/>
    <property type="project" value="TreeGrafter"/>
</dbReference>
<keyword evidence="3" id="KW-1185">Reference proteome</keyword>
<dbReference type="AlphaFoldDB" id="A0A1G6LXM7"/>
<dbReference type="InterPro" id="IPR018764">
    <property type="entry name" value="RskA_C"/>
</dbReference>
<dbReference type="Proteomes" id="UP000199467">
    <property type="component" value="Unassembled WGS sequence"/>
</dbReference>
<organism evidence="2 3">
    <name type="scientific">Ectopseudomonas chengduensis</name>
    <dbReference type="NCBI Taxonomy" id="489632"/>
    <lineage>
        <taxon>Bacteria</taxon>
        <taxon>Pseudomonadati</taxon>
        <taxon>Pseudomonadota</taxon>
        <taxon>Gammaproteobacteria</taxon>
        <taxon>Pseudomonadales</taxon>
        <taxon>Pseudomonadaceae</taxon>
        <taxon>Ectopseudomonas</taxon>
    </lineage>
</organism>
<sequence length="237" mass="25902">MIPHEPEERRALIGEYLLGLLDEHEAAEVRQLLEEDESAARMALEWERHFLELSDQLPAHAPSPALWARIRQSLGLHVEPHPSPLANWWNSLLTWRLTAAALAMALLVAVLMPLLRTPDIAGERYTVVLQQPGEAAKPGWVIQVSSDGTLSLDPLVADQVPEGRDLQFWTLIDPADGPRSLGLVEAGQPLRLPAEQIGAVQPGQLFELTLEPAGGSPYNRPSGPVLYIGRAVLASAN</sequence>
<evidence type="ECO:0000313" key="2">
    <source>
        <dbReference type="EMBL" id="SDC47495.1"/>
    </source>
</evidence>
<evidence type="ECO:0000259" key="1">
    <source>
        <dbReference type="Pfam" id="PF10099"/>
    </source>
</evidence>
<accession>A0A1G6LXM7</accession>
<dbReference type="EMBL" id="FMZQ01000003">
    <property type="protein sequence ID" value="SDC47495.1"/>
    <property type="molecule type" value="Genomic_DNA"/>
</dbReference>
<gene>
    <name evidence="2" type="ORF">SAMN05216576_103195</name>
</gene>
<dbReference type="GO" id="GO:0005886">
    <property type="term" value="C:plasma membrane"/>
    <property type="evidence" value="ECO:0007669"/>
    <property type="project" value="InterPro"/>
</dbReference>
<reference evidence="3" key="1">
    <citation type="submission" date="2016-10" db="EMBL/GenBank/DDBJ databases">
        <authorList>
            <person name="Varghese N."/>
            <person name="Submissions S."/>
        </authorList>
    </citation>
    <scope>NUCLEOTIDE SEQUENCE [LARGE SCALE GENOMIC DNA]</scope>
    <source>
        <strain evidence="3">DSM 26382</strain>
    </source>
</reference>
<dbReference type="PANTHER" id="PTHR37461:SF1">
    <property type="entry name" value="ANTI-SIGMA-K FACTOR RSKA"/>
    <property type="match status" value="1"/>
</dbReference>
<protein>
    <submittedName>
        <fullName evidence="2">Anti-sigma-K factor RskA</fullName>
    </submittedName>
</protein>
<dbReference type="Pfam" id="PF10099">
    <property type="entry name" value="RskA_C"/>
    <property type="match status" value="1"/>
</dbReference>
<name>A0A1G6LXM7_9GAMM</name>
<dbReference type="InterPro" id="IPR051474">
    <property type="entry name" value="Anti-sigma-K/W_factor"/>
</dbReference>
<proteinExistence type="predicted"/>